<dbReference type="RefSeq" id="WP_379829890.1">
    <property type="nucleotide sequence ID" value="NZ_JBHUHU010000001.1"/>
</dbReference>
<evidence type="ECO:0000256" key="3">
    <source>
        <dbReference type="ARBA" id="ARBA00022989"/>
    </source>
</evidence>
<keyword evidence="3 5" id="KW-1133">Transmembrane helix</keyword>
<name>A0ABW4XV97_9FLAO</name>
<evidence type="ECO:0000259" key="6">
    <source>
        <dbReference type="PROSITE" id="PS51781"/>
    </source>
</evidence>
<keyword evidence="8" id="KW-1185">Reference proteome</keyword>
<sequence>MTFFGASIPSIFQETNEEFAIAKADVFLREGPSTSFPVLGVIKLEDTIQILESDNSIWSKVEYKGVIGFTSNKYIEEIDYQPISKIGPELSSEKGMNSSEQGFLWFILVLTFLFIFSYSAYRYGKRVRNKHTTSLLAFFGGTIGLHRFYLNQVWRGILYIIFSWTFLSTLIGIIDFVSFLLIDDDKFDAKYNGKSAVNYGEEKLNWTKDINEVKIDSHNFSVNVDKKEYQEKSTKDDLKLSELSKNSNESENFSENDGIIDVSNEKINTEIVQEEFEEVPYWPHQYIYSYEPINSASNSHKRFYSKYKSNFLNGILLDIKSNTNYAFILHFDLLNDFQRHQDIHKLLEQFIFLGKSCSKTKYYNLHALIDRLRTRNDPTSLEMLQKLENPSYQYEVGFSDYDPDQYKLGALYKSKLKLSNGETKLLNKFYNSPNVFNSIEGCCIAIIKQYLLVVQELESNFDKAGGSLNSQIKGLQRLVKDHYKIGDNFYELKYINQRVQSETYLTIFKRVENSIRDCYRHNRKISDRFPYSENKLNTNFEELIGKSLDVIIEGLKSKIKEPDRPTLLELNSQNVNRWKFEFDLYKQTLSKRNIKEFAEGIIFLEDVNQKNSNIKIIFYDASKTVSKYSKVLSLKYYVKYIDYDLKSDKVQDKQLTQTVKKILFETESQFIEFSSIIDELKKGGSVEDALNKLDDFYAPKRKKIILNSEEIQVVESKHSKTMHILSKYLEGESVEDNKEQDSKNESEIPVDEVIINQNKEMDFSGKITLSIIQKEFLLKIANKNFSINQVEAEEFALKNGIQKNHLIDGINEVCFDVLEGEVLIEEDEDCYIVEESYYREIVN</sequence>
<dbReference type="Pfam" id="PF15615">
    <property type="entry name" value="TerB_C"/>
    <property type="match status" value="1"/>
</dbReference>
<evidence type="ECO:0000256" key="4">
    <source>
        <dbReference type="ARBA" id="ARBA00023136"/>
    </source>
</evidence>
<evidence type="ECO:0000313" key="7">
    <source>
        <dbReference type="EMBL" id="MFD2099129.1"/>
    </source>
</evidence>
<reference evidence="8" key="1">
    <citation type="journal article" date="2019" name="Int. J. Syst. Evol. Microbiol.">
        <title>The Global Catalogue of Microorganisms (GCM) 10K type strain sequencing project: providing services to taxonomists for standard genome sequencing and annotation.</title>
        <authorList>
            <consortium name="The Broad Institute Genomics Platform"/>
            <consortium name="The Broad Institute Genome Sequencing Center for Infectious Disease"/>
            <person name="Wu L."/>
            <person name="Ma J."/>
        </authorList>
    </citation>
    <scope>NUCLEOTIDE SEQUENCE [LARGE SCALE GENOMIC DNA]</scope>
    <source>
        <strain evidence="8">JCM 3389</strain>
    </source>
</reference>
<organism evidence="7 8">
    <name type="scientific">Flagellimonas iocasae</name>
    <dbReference type="NCBI Taxonomy" id="2055905"/>
    <lineage>
        <taxon>Bacteria</taxon>
        <taxon>Pseudomonadati</taxon>
        <taxon>Bacteroidota</taxon>
        <taxon>Flavobacteriia</taxon>
        <taxon>Flavobacteriales</taxon>
        <taxon>Flavobacteriaceae</taxon>
        <taxon>Flagellimonas</taxon>
    </lineage>
</organism>
<dbReference type="InterPro" id="IPR003646">
    <property type="entry name" value="SH3-like_bac-type"/>
</dbReference>
<feature type="domain" description="SH3b" evidence="6">
    <location>
        <begin position="14"/>
        <end position="79"/>
    </location>
</feature>
<evidence type="ECO:0000256" key="2">
    <source>
        <dbReference type="ARBA" id="ARBA00022692"/>
    </source>
</evidence>
<dbReference type="InterPro" id="IPR028932">
    <property type="entry name" value="TerB-C"/>
</dbReference>
<dbReference type="SMART" id="SM00287">
    <property type="entry name" value="SH3b"/>
    <property type="match status" value="1"/>
</dbReference>
<proteinExistence type="predicted"/>
<dbReference type="PROSITE" id="PS51781">
    <property type="entry name" value="SH3B"/>
    <property type="match status" value="1"/>
</dbReference>
<keyword evidence="2 5" id="KW-0812">Transmembrane</keyword>
<evidence type="ECO:0000256" key="1">
    <source>
        <dbReference type="ARBA" id="ARBA00004141"/>
    </source>
</evidence>
<dbReference type="EMBL" id="JBHUHU010000001">
    <property type="protein sequence ID" value="MFD2099129.1"/>
    <property type="molecule type" value="Genomic_DNA"/>
</dbReference>
<dbReference type="InterPro" id="IPR007829">
    <property type="entry name" value="TM2"/>
</dbReference>
<evidence type="ECO:0000313" key="8">
    <source>
        <dbReference type="Proteomes" id="UP001597342"/>
    </source>
</evidence>
<dbReference type="Pfam" id="PF05154">
    <property type="entry name" value="TM2"/>
    <property type="match status" value="1"/>
</dbReference>
<dbReference type="Proteomes" id="UP001597342">
    <property type="component" value="Unassembled WGS sequence"/>
</dbReference>
<dbReference type="Pfam" id="PF08239">
    <property type="entry name" value="SH3_3"/>
    <property type="match status" value="1"/>
</dbReference>
<evidence type="ECO:0000256" key="5">
    <source>
        <dbReference type="SAM" id="Phobius"/>
    </source>
</evidence>
<gene>
    <name evidence="7" type="ORF">ACFSJE_05035</name>
</gene>
<feature type="transmembrane region" description="Helical" evidence="5">
    <location>
        <begin position="102"/>
        <end position="121"/>
    </location>
</feature>
<accession>A0ABW4XV97</accession>
<feature type="transmembrane region" description="Helical" evidence="5">
    <location>
        <begin position="156"/>
        <end position="182"/>
    </location>
</feature>
<comment type="subcellular location">
    <subcellularLocation>
        <location evidence="1">Membrane</location>
        <topology evidence="1">Multi-pass membrane protein</topology>
    </subcellularLocation>
</comment>
<comment type="caution">
    <text evidence="7">The sequence shown here is derived from an EMBL/GenBank/DDBJ whole genome shotgun (WGS) entry which is preliminary data.</text>
</comment>
<keyword evidence="4 5" id="KW-0472">Membrane</keyword>
<dbReference type="Gene3D" id="2.30.30.40">
    <property type="entry name" value="SH3 Domains"/>
    <property type="match status" value="1"/>
</dbReference>
<protein>
    <submittedName>
        <fullName evidence="7">Tellurite resistance TerB C-terminal domain-containing protein</fullName>
    </submittedName>
</protein>